<feature type="transmembrane region" description="Helical" evidence="1">
    <location>
        <begin position="26"/>
        <end position="49"/>
    </location>
</feature>
<reference evidence="2 3" key="1">
    <citation type="submission" date="2014-04" db="EMBL/GenBank/DDBJ databases">
        <title>Evolutionary Origins and Diversification of the Mycorrhizal Mutualists.</title>
        <authorList>
            <consortium name="DOE Joint Genome Institute"/>
            <consortium name="Mycorrhizal Genomics Consortium"/>
            <person name="Kohler A."/>
            <person name="Kuo A."/>
            <person name="Nagy L.G."/>
            <person name="Floudas D."/>
            <person name="Copeland A."/>
            <person name="Barry K.W."/>
            <person name="Cichocki N."/>
            <person name="Veneault-Fourrey C."/>
            <person name="LaButti K."/>
            <person name="Lindquist E.A."/>
            <person name="Lipzen A."/>
            <person name="Lundell T."/>
            <person name="Morin E."/>
            <person name="Murat C."/>
            <person name="Riley R."/>
            <person name="Ohm R."/>
            <person name="Sun H."/>
            <person name="Tunlid A."/>
            <person name="Henrissat B."/>
            <person name="Grigoriev I.V."/>
            <person name="Hibbett D.S."/>
            <person name="Martin F."/>
        </authorList>
    </citation>
    <scope>NUCLEOTIDE SEQUENCE [LARGE SCALE GENOMIC DNA]</scope>
    <source>
        <strain evidence="2 3">Koide BX008</strain>
    </source>
</reference>
<keyword evidence="3" id="KW-1185">Reference proteome</keyword>
<gene>
    <name evidence="2" type="ORF">M378DRAFT_163301</name>
</gene>
<proteinExistence type="predicted"/>
<dbReference type="AlphaFoldDB" id="A0A0C2TCI9"/>
<sequence length="62" mass="7157">MYDSRCASNHFEVLSDRYIRLYNPPIILVLPGWFTSLKALFFTILFTVLTENTAETEGGEVR</sequence>
<evidence type="ECO:0000313" key="3">
    <source>
        <dbReference type="Proteomes" id="UP000054549"/>
    </source>
</evidence>
<evidence type="ECO:0000256" key="1">
    <source>
        <dbReference type="SAM" id="Phobius"/>
    </source>
</evidence>
<name>A0A0C2TCI9_AMAMK</name>
<organism evidence="2 3">
    <name type="scientific">Amanita muscaria (strain Koide BX008)</name>
    <dbReference type="NCBI Taxonomy" id="946122"/>
    <lineage>
        <taxon>Eukaryota</taxon>
        <taxon>Fungi</taxon>
        <taxon>Dikarya</taxon>
        <taxon>Basidiomycota</taxon>
        <taxon>Agaricomycotina</taxon>
        <taxon>Agaricomycetes</taxon>
        <taxon>Agaricomycetidae</taxon>
        <taxon>Agaricales</taxon>
        <taxon>Pluteineae</taxon>
        <taxon>Amanitaceae</taxon>
        <taxon>Amanita</taxon>
    </lineage>
</organism>
<keyword evidence="1" id="KW-0812">Transmembrane</keyword>
<evidence type="ECO:0000313" key="2">
    <source>
        <dbReference type="EMBL" id="KIL64514.1"/>
    </source>
</evidence>
<accession>A0A0C2TCI9</accession>
<dbReference type="EMBL" id="KN818249">
    <property type="protein sequence ID" value="KIL64514.1"/>
    <property type="molecule type" value="Genomic_DNA"/>
</dbReference>
<dbReference type="HOGENOM" id="CLU_2903718_0_0_1"/>
<keyword evidence="1" id="KW-0472">Membrane</keyword>
<protein>
    <submittedName>
        <fullName evidence="2">Uncharacterized protein</fullName>
    </submittedName>
</protein>
<keyword evidence="1" id="KW-1133">Transmembrane helix</keyword>
<dbReference type="Proteomes" id="UP000054549">
    <property type="component" value="Unassembled WGS sequence"/>
</dbReference>
<dbReference type="InParanoid" id="A0A0C2TCI9"/>